<feature type="transmembrane region" description="Helical" evidence="1">
    <location>
        <begin position="87"/>
        <end position="109"/>
    </location>
</feature>
<sequence>MEEPDGVRPHEDAGGRVRDLPAAIVMAAGLVTGGGVLAWFGLQDVSGALSFAGRITGFSALVVALVMFLAAIAACDYWRGRSFRASGMLILAAVLLVLIINTGLLAIQIQGRELTNWLIAWIALIAWSGWALWLLLRREKVWKDIPAPRAFAVGALATTLLAFGNFAYSQVYLPYSTPMLVSVTAEFEKPVADDATGGTAVPLRLTLKNGGKVSAYVPQSIYVVQGQYEETGQVAETRKNWLYGASNGVVRDDFQIKGVAVIENGMIFYPGTDTWLDPGETRTVDRVVRLPRDIKYQTLMAYAEAILIRKDRVSLDAPDVRKSWDESSLKHISDAPEWVRAGAPSGVDFLKWTFPMREGSYLTAATRRPKHLTTWWVLRNPAIAVTVSPSSEGENVKPTVGDMNTLLARYGLELIDSGFAEMPTGALTKSR</sequence>
<comment type="caution">
    <text evidence="2">The sequence shown here is derived from an EMBL/GenBank/DDBJ whole genome shotgun (WGS) entry which is preliminary data.</text>
</comment>
<feature type="transmembrane region" description="Helical" evidence="1">
    <location>
        <begin position="20"/>
        <end position="42"/>
    </location>
</feature>
<dbReference type="AlphaFoldDB" id="A0A917X939"/>
<dbReference type="EMBL" id="BMML01000003">
    <property type="protein sequence ID" value="GGM95820.1"/>
    <property type="molecule type" value="Genomic_DNA"/>
</dbReference>
<keyword evidence="1" id="KW-1133">Transmembrane helix</keyword>
<dbReference type="RefSeq" id="WP_189261825.1">
    <property type="nucleotide sequence ID" value="NZ_BMML01000003.1"/>
</dbReference>
<evidence type="ECO:0000256" key="1">
    <source>
        <dbReference type="SAM" id="Phobius"/>
    </source>
</evidence>
<keyword evidence="1" id="KW-0472">Membrane</keyword>
<protein>
    <submittedName>
        <fullName evidence="2">Uncharacterized protein</fullName>
    </submittedName>
</protein>
<dbReference type="Proteomes" id="UP000653411">
    <property type="component" value="Unassembled WGS sequence"/>
</dbReference>
<gene>
    <name evidence="2" type="ORF">GCM10011578_015320</name>
</gene>
<organism evidence="2 3">
    <name type="scientific">Streptomyces fuscichromogenes</name>
    <dbReference type="NCBI Taxonomy" id="1324013"/>
    <lineage>
        <taxon>Bacteria</taxon>
        <taxon>Bacillati</taxon>
        <taxon>Actinomycetota</taxon>
        <taxon>Actinomycetes</taxon>
        <taxon>Kitasatosporales</taxon>
        <taxon>Streptomycetaceae</taxon>
        <taxon>Streptomyces</taxon>
    </lineage>
</organism>
<proteinExistence type="predicted"/>
<feature type="transmembrane region" description="Helical" evidence="1">
    <location>
        <begin position="54"/>
        <end position="75"/>
    </location>
</feature>
<name>A0A917X939_9ACTN</name>
<reference evidence="2" key="2">
    <citation type="submission" date="2020-09" db="EMBL/GenBank/DDBJ databases">
        <authorList>
            <person name="Sun Q."/>
            <person name="Zhou Y."/>
        </authorList>
    </citation>
    <scope>NUCLEOTIDE SEQUENCE</scope>
    <source>
        <strain evidence="2">CGMCC 4.7110</strain>
    </source>
</reference>
<feature type="transmembrane region" description="Helical" evidence="1">
    <location>
        <begin position="115"/>
        <end position="136"/>
    </location>
</feature>
<evidence type="ECO:0000313" key="3">
    <source>
        <dbReference type="Proteomes" id="UP000653411"/>
    </source>
</evidence>
<feature type="transmembrane region" description="Helical" evidence="1">
    <location>
        <begin position="148"/>
        <end position="168"/>
    </location>
</feature>
<evidence type="ECO:0000313" key="2">
    <source>
        <dbReference type="EMBL" id="GGM95820.1"/>
    </source>
</evidence>
<reference evidence="2" key="1">
    <citation type="journal article" date="2014" name="Int. J. Syst. Evol. Microbiol.">
        <title>Complete genome sequence of Corynebacterium casei LMG S-19264T (=DSM 44701T), isolated from a smear-ripened cheese.</title>
        <authorList>
            <consortium name="US DOE Joint Genome Institute (JGI-PGF)"/>
            <person name="Walter F."/>
            <person name="Albersmeier A."/>
            <person name="Kalinowski J."/>
            <person name="Ruckert C."/>
        </authorList>
    </citation>
    <scope>NUCLEOTIDE SEQUENCE</scope>
    <source>
        <strain evidence="2">CGMCC 4.7110</strain>
    </source>
</reference>
<keyword evidence="3" id="KW-1185">Reference proteome</keyword>
<keyword evidence="1" id="KW-0812">Transmembrane</keyword>
<accession>A0A917X939</accession>